<dbReference type="EMBL" id="KE344035">
    <property type="protein sequence ID" value="EXB51239.1"/>
    <property type="molecule type" value="Genomic_DNA"/>
</dbReference>
<evidence type="ECO:0000256" key="4">
    <source>
        <dbReference type="ARBA" id="ARBA00023163"/>
    </source>
</evidence>
<sequence>MAPMSLPPGFRFHPTDEELVAYYLDRKITGQTIELEIIPEVDLYKCEPWDLPDKSYLPSKDMEWYFYSPRDRKYPNGSRTNRATRAGYWKATGKDRPVQPQRRPVGMKKTLVYYRGRAPHGIRTNWVMHEYRLIEDSLSGAASSTLKDSYALCRVFKKTIQIPKSNKDEKSNNSAKTEKESAATANESSGGFDQISRGTENEDDQNFNNDYFPNKTLFPSETSSSDLTQGTPTETGVADDLQAPFASDNEANSTADLYSYGVDCSSNLIEEIQMSNYESLHYQLAYPPLELEDFPQINLGEMKLLKSETTEECMSYDKFRDYMNGTVEDIFSLCSSSHENSIPLPMQEN</sequence>
<accession>W9RD25</accession>
<dbReference type="InterPro" id="IPR003441">
    <property type="entry name" value="NAC-dom"/>
</dbReference>
<dbReference type="GO" id="GO:0003677">
    <property type="term" value="F:DNA binding"/>
    <property type="evidence" value="ECO:0007669"/>
    <property type="project" value="UniProtKB-KW"/>
</dbReference>
<feature type="compositionally biased region" description="Basic and acidic residues" evidence="6">
    <location>
        <begin position="165"/>
        <end position="181"/>
    </location>
</feature>
<dbReference type="GO" id="GO:0005634">
    <property type="term" value="C:nucleus"/>
    <property type="evidence" value="ECO:0007669"/>
    <property type="project" value="UniProtKB-SubCell"/>
</dbReference>
<proteinExistence type="predicted"/>
<evidence type="ECO:0000256" key="5">
    <source>
        <dbReference type="ARBA" id="ARBA00023242"/>
    </source>
</evidence>
<dbReference type="PANTHER" id="PTHR31744">
    <property type="entry name" value="PROTEIN CUP-SHAPED COTYLEDON 2-RELATED"/>
    <property type="match status" value="1"/>
</dbReference>
<feature type="region of interest" description="Disordered" evidence="6">
    <location>
        <begin position="165"/>
        <end position="239"/>
    </location>
</feature>
<evidence type="ECO:0000256" key="3">
    <source>
        <dbReference type="ARBA" id="ARBA00023125"/>
    </source>
</evidence>
<dbReference type="STRING" id="981085.W9RD25"/>
<evidence type="ECO:0000259" key="7">
    <source>
        <dbReference type="PROSITE" id="PS51005"/>
    </source>
</evidence>
<evidence type="ECO:0000313" key="9">
    <source>
        <dbReference type="Proteomes" id="UP000030645"/>
    </source>
</evidence>
<keyword evidence="3" id="KW-0238">DNA-binding</keyword>
<dbReference type="Gene3D" id="2.170.150.80">
    <property type="entry name" value="NAC domain"/>
    <property type="match status" value="1"/>
</dbReference>
<dbReference type="Proteomes" id="UP000030645">
    <property type="component" value="Unassembled WGS sequence"/>
</dbReference>
<keyword evidence="2" id="KW-0805">Transcription regulation</keyword>
<dbReference type="FunFam" id="2.170.150.80:FF:000002">
    <property type="entry name" value="Nac domain-containing protein 86"/>
    <property type="match status" value="1"/>
</dbReference>
<organism evidence="8 9">
    <name type="scientific">Morus notabilis</name>
    <dbReference type="NCBI Taxonomy" id="981085"/>
    <lineage>
        <taxon>Eukaryota</taxon>
        <taxon>Viridiplantae</taxon>
        <taxon>Streptophyta</taxon>
        <taxon>Embryophyta</taxon>
        <taxon>Tracheophyta</taxon>
        <taxon>Spermatophyta</taxon>
        <taxon>Magnoliopsida</taxon>
        <taxon>eudicotyledons</taxon>
        <taxon>Gunneridae</taxon>
        <taxon>Pentapetalae</taxon>
        <taxon>rosids</taxon>
        <taxon>fabids</taxon>
        <taxon>Rosales</taxon>
        <taxon>Moraceae</taxon>
        <taxon>Moreae</taxon>
        <taxon>Morus</taxon>
    </lineage>
</organism>
<dbReference type="PROSITE" id="PS51005">
    <property type="entry name" value="NAC"/>
    <property type="match status" value="1"/>
</dbReference>
<dbReference type="GO" id="GO:0006355">
    <property type="term" value="P:regulation of DNA-templated transcription"/>
    <property type="evidence" value="ECO:0007669"/>
    <property type="project" value="InterPro"/>
</dbReference>
<dbReference type="AlphaFoldDB" id="W9RD25"/>
<dbReference type="InterPro" id="IPR036093">
    <property type="entry name" value="NAC_dom_sf"/>
</dbReference>
<evidence type="ECO:0000313" key="8">
    <source>
        <dbReference type="EMBL" id="EXB51239.1"/>
    </source>
</evidence>
<evidence type="ECO:0000256" key="1">
    <source>
        <dbReference type="ARBA" id="ARBA00004123"/>
    </source>
</evidence>
<gene>
    <name evidence="8" type="ORF">L484_019232</name>
</gene>
<name>W9RD25_9ROSA</name>
<dbReference type="OrthoDB" id="1912886at2759"/>
<keyword evidence="4" id="KW-0804">Transcription</keyword>
<dbReference type="SUPFAM" id="SSF101941">
    <property type="entry name" value="NAC domain"/>
    <property type="match status" value="1"/>
</dbReference>
<comment type="subcellular location">
    <subcellularLocation>
        <location evidence="1">Nucleus</location>
    </subcellularLocation>
</comment>
<reference evidence="9" key="1">
    <citation type="submission" date="2013-01" db="EMBL/GenBank/DDBJ databases">
        <title>Draft Genome Sequence of a Mulberry Tree, Morus notabilis C.K. Schneid.</title>
        <authorList>
            <person name="He N."/>
            <person name="Zhao S."/>
        </authorList>
    </citation>
    <scope>NUCLEOTIDE SEQUENCE</scope>
</reference>
<feature type="domain" description="NAC" evidence="7">
    <location>
        <begin position="6"/>
        <end position="158"/>
    </location>
</feature>
<keyword evidence="9" id="KW-1185">Reference proteome</keyword>
<feature type="compositionally biased region" description="Polar residues" evidence="6">
    <location>
        <begin position="206"/>
        <end position="234"/>
    </location>
</feature>
<dbReference type="PANTHER" id="PTHR31744:SF210">
    <property type="entry name" value="NAC DOMAIN-CONTAINING PROTEIN 86-LIKE"/>
    <property type="match status" value="1"/>
</dbReference>
<evidence type="ECO:0000256" key="2">
    <source>
        <dbReference type="ARBA" id="ARBA00023015"/>
    </source>
</evidence>
<protein>
    <submittedName>
        <fullName evidence="8">NAC domain-containing protein 78</fullName>
    </submittedName>
</protein>
<dbReference type="eggNOG" id="ENOG502QTH5">
    <property type="taxonomic scope" value="Eukaryota"/>
</dbReference>
<dbReference type="KEGG" id="mnt:21402179"/>
<evidence type="ECO:0000256" key="6">
    <source>
        <dbReference type="SAM" id="MobiDB-lite"/>
    </source>
</evidence>
<dbReference type="Pfam" id="PF02365">
    <property type="entry name" value="NAM"/>
    <property type="match status" value="1"/>
</dbReference>
<keyword evidence="5" id="KW-0539">Nucleus</keyword>